<dbReference type="RefSeq" id="WP_002731258.1">
    <property type="nucleotide sequence ID" value="NZ_CAHP01000060.1"/>
</dbReference>
<evidence type="ECO:0000313" key="2">
    <source>
        <dbReference type="Proteomes" id="UP000004169"/>
    </source>
</evidence>
<proteinExistence type="predicted"/>
<dbReference type="EMBL" id="CAHP01000060">
    <property type="protein sequence ID" value="CCG43218.1"/>
    <property type="molecule type" value="Genomic_DNA"/>
</dbReference>
<reference evidence="1 2" key="1">
    <citation type="journal article" date="2012" name="J. Bacteriol.">
        <title>Draft Genome Sequence of the Purple Photosynthetic Bacterium Phaeospirillum molischianum DSM120, a Particularly Versatile Bacterium.</title>
        <authorList>
            <person name="Duquesne K."/>
            <person name="Prima V."/>
            <person name="Ji B."/>
            <person name="Rouy Z."/>
            <person name="Medigue C."/>
            <person name="Talla E."/>
            <person name="Sturgis J.N."/>
        </authorList>
    </citation>
    <scope>NUCLEOTIDE SEQUENCE [LARGE SCALE GENOMIC DNA]</scope>
    <source>
        <strain evidence="2">DSM120</strain>
    </source>
</reference>
<accession>H8FXY0</accession>
<organism evidence="1 2">
    <name type="scientific">Magnetospirillum molischianum DSM 120</name>
    <dbReference type="NCBI Taxonomy" id="1150626"/>
    <lineage>
        <taxon>Bacteria</taxon>
        <taxon>Pseudomonadati</taxon>
        <taxon>Pseudomonadota</taxon>
        <taxon>Alphaproteobacteria</taxon>
        <taxon>Rhodospirillales</taxon>
        <taxon>Rhodospirillaceae</taxon>
        <taxon>Magnetospirillum</taxon>
    </lineage>
</organism>
<name>H8FXY0_MAGML</name>
<dbReference type="Proteomes" id="UP000004169">
    <property type="component" value="Unassembled WGS sequence"/>
</dbReference>
<gene>
    <name evidence="1" type="ORF">PHAMO_80009</name>
</gene>
<dbReference type="STRING" id="1150626.PHAMO_80009"/>
<dbReference type="AlphaFoldDB" id="H8FXY0"/>
<sequence length="116" mass="12062">MKTRTQLAAVLRGVAESSVLTVEEADDLDTIASMLESNTRLAIVIEGGVVQAVVSDAPETLGGLDIAVIDYDTDGMDDDQIVQVIQSDGSTASADVTHPSITKAEIGLDEVFAVEG</sequence>
<protein>
    <submittedName>
        <fullName evidence="1">Uncharacterized protein</fullName>
    </submittedName>
</protein>
<comment type="caution">
    <text evidence="1">The sequence shown here is derived from an EMBL/GenBank/DDBJ whole genome shotgun (WGS) entry which is preliminary data.</text>
</comment>
<evidence type="ECO:0000313" key="1">
    <source>
        <dbReference type="EMBL" id="CCG43218.1"/>
    </source>
</evidence>
<keyword evidence="2" id="KW-1185">Reference proteome</keyword>